<reference evidence="2 3" key="1">
    <citation type="submission" date="2024-09" db="EMBL/GenBank/DDBJ databases">
        <authorList>
            <person name="Sun Q."/>
            <person name="Mori K."/>
        </authorList>
    </citation>
    <scope>NUCLEOTIDE SEQUENCE [LARGE SCALE GENOMIC DNA]</scope>
    <source>
        <strain evidence="2 3">TBRC 0563</strain>
    </source>
</reference>
<organism evidence="2 3">
    <name type="scientific">Actinoallomurus acaciae</name>
    <dbReference type="NCBI Taxonomy" id="502577"/>
    <lineage>
        <taxon>Bacteria</taxon>
        <taxon>Bacillati</taxon>
        <taxon>Actinomycetota</taxon>
        <taxon>Actinomycetes</taxon>
        <taxon>Streptosporangiales</taxon>
        <taxon>Thermomonosporaceae</taxon>
        <taxon>Actinoallomurus</taxon>
    </lineage>
</organism>
<gene>
    <name evidence="2" type="ORF">ACFFNX_51525</name>
</gene>
<feature type="compositionally biased region" description="Basic and acidic residues" evidence="1">
    <location>
        <begin position="248"/>
        <end position="260"/>
    </location>
</feature>
<protein>
    <submittedName>
        <fullName evidence="2">Uncharacterized protein</fullName>
    </submittedName>
</protein>
<sequence>LADRLGMGVIAPDGELIALRGGELFSAGPGAGWLGFGPGAHPEWTGPRYPAPAWQSALPRELRSPKPRPLSRLRGRDRRASPATVTAIPAGFWVRMAGSPPMPLVDLGFGVPVEPARPIVLAGAPGEQPPAVAELAAFFESLPPEVRDIAVLVPYGQHPAACAALAQSLADRLDGRVHAYHALPHYATDGTRKFAVFTAQATPDRLTETPEDVYLPAGHVPAEPVRPAAGDGAAPAAGPAGRRLAPGRRVDAEDSGRDGAEGDLGAALDDDEDFYGD</sequence>
<feature type="region of interest" description="Disordered" evidence="1">
    <location>
        <begin position="58"/>
        <end position="79"/>
    </location>
</feature>
<feature type="compositionally biased region" description="Basic residues" evidence="1">
    <location>
        <begin position="65"/>
        <end position="77"/>
    </location>
</feature>
<dbReference type="EMBL" id="JBHLZP010001192">
    <property type="protein sequence ID" value="MFB9840602.1"/>
    <property type="molecule type" value="Genomic_DNA"/>
</dbReference>
<feature type="non-terminal residue" evidence="2">
    <location>
        <position position="277"/>
    </location>
</feature>
<evidence type="ECO:0000313" key="2">
    <source>
        <dbReference type="EMBL" id="MFB9840602.1"/>
    </source>
</evidence>
<feature type="region of interest" description="Disordered" evidence="1">
    <location>
        <begin position="217"/>
        <end position="277"/>
    </location>
</feature>
<dbReference type="RefSeq" id="WP_378213835.1">
    <property type="nucleotide sequence ID" value="NZ_JBHLZP010001192.1"/>
</dbReference>
<dbReference type="Proteomes" id="UP001589627">
    <property type="component" value="Unassembled WGS sequence"/>
</dbReference>
<accession>A0ABV5Z343</accession>
<evidence type="ECO:0000256" key="1">
    <source>
        <dbReference type="SAM" id="MobiDB-lite"/>
    </source>
</evidence>
<name>A0ABV5Z343_9ACTN</name>
<evidence type="ECO:0000313" key="3">
    <source>
        <dbReference type="Proteomes" id="UP001589627"/>
    </source>
</evidence>
<keyword evidence="3" id="KW-1185">Reference proteome</keyword>
<feature type="non-terminal residue" evidence="2">
    <location>
        <position position="1"/>
    </location>
</feature>
<proteinExistence type="predicted"/>
<feature type="compositionally biased region" description="Acidic residues" evidence="1">
    <location>
        <begin position="268"/>
        <end position="277"/>
    </location>
</feature>
<comment type="caution">
    <text evidence="2">The sequence shown here is derived from an EMBL/GenBank/DDBJ whole genome shotgun (WGS) entry which is preliminary data.</text>
</comment>
<feature type="compositionally biased region" description="Low complexity" evidence="1">
    <location>
        <begin position="225"/>
        <end position="244"/>
    </location>
</feature>